<protein>
    <submittedName>
        <fullName evidence="1">Uncharacterized protein</fullName>
    </submittedName>
</protein>
<dbReference type="EMBL" id="ACDY02000008">
    <property type="protein sequence ID" value="EEZ71395.1"/>
    <property type="molecule type" value="Genomic_DNA"/>
</dbReference>
<organism evidence="1 2">
    <name type="scientific">Neisseria cinerea ATCC 14685</name>
    <dbReference type="NCBI Taxonomy" id="546262"/>
    <lineage>
        <taxon>Bacteria</taxon>
        <taxon>Pseudomonadati</taxon>
        <taxon>Pseudomonadota</taxon>
        <taxon>Betaproteobacteria</taxon>
        <taxon>Neisseriales</taxon>
        <taxon>Neisseriaceae</taxon>
        <taxon>Neisseria</taxon>
    </lineage>
</organism>
<comment type="caution">
    <text evidence="1">The sequence shown here is derived from an EMBL/GenBank/DDBJ whole genome shotgun (WGS) entry which is preliminary data.</text>
</comment>
<dbReference type="AlphaFoldDB" id="D0W473"/>
<evidence type="ECO:0000313" key="1">
    <source>
        <dbReference type="EMBL" id="EEZ71395.1"/>
    </source>
</evidence>
<gene>
    <name evidence="1" type="ORF">NEICINOT_04468</name>
</gene>
<dbReference type="Proteomes" id="UP000003294">
    <property type="component" value="Unassembled WGS sequence"/>
</dbReference>
<reference evidence="1 2" key="1">
    <citation type="submission" date="2009-10" db="EMBL/GenBank/DDBJ databases">
        <authorList>
            <person name="Weinstock G."/>
            <person name="Sodergren E."/>
            <person name="Clifton S."/>
            <person name="Fulton L."/>
            <person name="Fulton B."/>
            <person name="Courtney L."/>
            <person name="Fronick C."/>
            <person name="Harrison M."/>
            <person name="Strong C."/>
            <person name="Farmer C."/>
            <person name="Delahaunty K."/>
            <person name="Markovic C."/>
            <person name="Hall O."/>
            <person name="Minx P."/>
            <person name="Tomlinson C."/>
            <person name="Mitreva M."/>
            <person name="Nelson J."/>
            <person name="Hou S."/>
            <person name="Wollam A."/>
            <person name="Pepin K.H."/>
            <person name="Johnson M."/>
            <person name="Bhonagiri V."/>
            <person name="Nash W.E."/>
            <person name="Warren W."/>
            <person name="Chinwalla A."/>
            <person name="Mardis E.R."/>
            <person name="Wilson R.K."/>
        </authorList>
    </citation>
    <scope>NUCLEOTIDE SEQUENCE [LARGE SCALE GENOMIC DNA]</scope>
    <source>
        <strain evidence="1 2">ATCC 14685</strain>
    </source>
</reference>
<dbReference type="STRING" id="546262.NEICINOT_04468"/>
<sequence length="126" mass="13421">MDRLAVGRCRHFDAGLATSRTNHAHGFGRAVDRIDTQAVGVGKSSFIARNGTHAHALIDLEAARFDDAFFQMPTFIGGALTIDVCIIDMIGADNTQALCEQIGGKMVGFEQISLYGIIGLMHGVGT</sequence>
<accession>D0W473</accession>
<name>D0W473_NEICI</name>
<evidence type="ECO:0000313" key="2">
    <source>
        <dbReference type="Proteomes" id="UP000003294"/>
    </source>
</evidence>
<proteinExistence type="predicted"/>